<keyword evidence="1" id="KW-0472">Membrane</keyword>
<dbReference type="Pfam" id="PF00581">
    <property type="entry name" value="Rhodanese"/>
    <property type="match status" value="1"/>
</dbReference>
<dbReference type="AlphaFoldDB" id="A0A8J3BUH4"/>
<dbReference type="SMART" id="SM00450">
    <property type="entry name" value="RHOD"/>
    <property type="match status" value="1"/>
</dbReference>
<reference evidence="3" key="2">
    <citation type="submission" date="2020-09" db="EMBL/GenBank/DDBJ databases">
        <authorList>
            <person name="Sun Q."/>
            <person name="Zhou Y."/>
        </authorList>
    </citation>
    <scope>NUCLEOTIDE SEQUENCE</scope>
    <source>
        <strain evidence="3">CGMCC 4.7299</strain>
    </source>
</reference>
<reference evidence="3" key="1">
    <citation type="journal article" date="2014" name="Int. J. Syst. Evol. Microbiol.">
        <title>Complete genome sequence of Corynebacterium casei LMG S-19264T (=DSM 44701T), isolated from a smear-ripened cheese.</title>
        <authorList>
            <consortium name="US DOE Joint Genome Institute (JGI-PGF)"/>
            <person name="Walter F."/>
            <person name="Albersmeier A."/>
            <person name="Kalinowski J."/>
            <person name="Ruckert C."/>
        </authorList>
    </citation>
    <scope>NUCLEOTIDE SEQUENCE</scope>
    <source>
        <strain evidence="3">CGMCC 4.7299</strain>
    </source>
</reference>
<keyword evidence="1" id="KW-1133">Transmembrane helix</keyword>
<organism evidence="3 4">
    <name type="scientific">Mangrovihabitans endophyticus</name>
    <dbReference type="NCBI Taxonomy" id="1751298"/>
    <lineage>
        <taxon>Bacteria</taxon>
        <taxon>Bacillati</taxon>
        <taxon>Actinomycetota</taxon>
        <taxon>Actinomycetes</taxon>
        <taxon>Micromonosporales</taxon>
        <taxon>Micromonosporaceae</taxon>
        <taxon>Mangrovihabitans</taxon>
    </lineage>
</organism>
<dbReference type="PANTHER" id="PTHR44086:SF13">
    <property type="entry name" value="THIOSULFATE SULFURTRANSFERASE PSPE"/>
    <property type="match status" value="1"/>
</dbReference>
<gene>
    <name evidence="3" type="ORF">GCM10012284_07170</name>
</gene>
<dbReference type="Pfam" id="PF11127">
    <property type="entry name" value="YgaP-like_TM"/>
    <property type="match status" value="1"/>
</dbReference>
<dbReference type="InterPro" id="IPR036873">
    <property type="entry name" value="Rhodanese-like_dom_sf"/>
</dbReference>
<keyword evidence="1" id="KW-0812">Transmembrane</keyword>
<dbReference type="RefSeq" id="WP_189077535.1">
    <property type="nucleotide sequence ID" value="NZ_BMMX01000001.1"/>
</dbReference>
<dbReference type="InterPro" id="IPR021309">
    <property type="entry name" value="YgaP-like_TM"/>
</dbReference>
<feature type="transmembrane region" description="Helical" evidence="1">
    <location>
        <begin position="124"/>
        <end position="142"/>
    </location>
</feature>
<sequence length="196" mass="21134">MSDSTPRPHPTRLDVTALRGWLAGDDGPRLLDVREPAEFEAMHIPGAYNVPLRMMREHRTELRTHLDQVVLVCRSGMRATQAEQLLTGIGMSNVHVLDGGVLAWEQAGGPVKRGRNRWDIERQVRLVAGALVLLAVLAALVVPGAQWFAAAIGAGLVTAALTNSCLMGAMLSRLPFNRGATCDIDRVVSELAGARS</sequence>
<dbReference type="PANTHER" id="PTHR44086">
    <property type="entry name" value="THIOSULFATE SULFURTRANSFERASE RDL2, MITOCHONDRIAL-RELATED"/>
    <property type="match status" value="1"/>
</dbReference>
<dbReference type="EMBL" id="BMMX01000001">
    <property type="protein sequence ID" value="GGK75756.1"/>
    <property type="molecule type" value="Genomic_DNA"/>
</dbReference>
<feature type="domain" description="Rhodanese" evidence="2">
    <location>
        <begin position="24"/>
        <end position="113"/>
    </location>
</feature>
<keyword evidence="4" id="KW-1185">Reference proteome</keyword>
<dbReference type="InterPro" id="IPR001307">
    <property type="entry name" value="Thiosulphate_STrfase_CS"/>
</dbReference>
<evidence type="ECO:0000313" key="4">
    <source>
        <dbReference type="Proteomes" id="UP000656042"/>
    </source>
</evidence>
<dbReference type="GO" id="GO:0004792">
    <property type="term" value="F:thiosulfate-cyanide sulfurtransferase activity"/>
    <property type="evidence" value="ECO:0007669"/>
    <property type="project" value="InterPro"/>
</dbReference>
<dbReference type="PROSITE" id="PS50206">
    <property type="entry name" value="RHODANESE_3"/>
    <property type="match status" value="1"/>
</dbReference>
<dbReference type="SUPFAM" id="SSF52821">
    <property type="entry name" value="Rhodanese/Cell cycle control phosphatase"/>
    <property type="match status" value="1"/>
</dbReference>
<comment type="caution">
    <text evidence="3">The sequence shown here is derived from an EMBL/GenBank/DDBJ whole genome shotgun (WGS) entry which is preliminary data.</text>
</comment>
<dbReference type="Proteomes" id="UP000656042">
    <property type="component" value="Unassembled WGS sequence"/>
</dbReference>
<dbReference type="Gene3D" id="3.40.250.10">
    <property type="entry name" value="Rhodanese-like domain"/>
    <property type="match status" value="1"/>
</dbReference>
<name>A0A8J3BUH4_9ACTN</name>
<dbReference type="Gene3D" id="6.10.140.1340">
    <property type="match status" value="1"/>
</dbReference>
<dbReference type="CDD" id="cd00158">
    <property type="entry name" value="RHOD"/>
    <property type="match status" value="1"/>
</dbReference>
<evidence type="ECO:0000313" key="3">
    <source>
        <dbReference type="EMBL" id="GGK75756.1"/>
    </source>
</evidence>
<evidence type="ECO:0000256" key="1">
    <source>
        <dbReference type="SAM" id="Phobius"/>
    </source>
</evidence>
<dbReference type="PROSITE" id="PS00380">
    <property type="entry name" value="RHODANESE_1"/>
    <property type="match status" value="1"/>
</dbReference>
<dbReference type="InterPro" id="IPR001763">
    <property type="entry name" value="Rhodanese-like_dom"/>
</dbReference>
<feature type="transmembrane region" description="Helical" evidence="1">
    <location>
        <begin position="148"/>
        <end position="171"/>
    </location>
</feature>
<proteinExistence type="predicted"/>
<protein>
    <submittedName>
        <fullName evidence="3">Sulfurtransferase</fullName>
    </submittedName>
</protein>
<evidence type="ECO:0000259" key="2">
    <source>
        <dbReference type="PROSITE" id="PS50206"/>
    </source>
</evidence>
<accession>A0A8J3BUH4</accession>